<feature type="signal peptide" evidence="1">
    <location>
        <begin position="1"/>
        <end position="20"/>
    </location>
</feature>
<organism evidence="2 3">
    <name type="scientific">Comamonas testosteroni TK102</name>
    <dbReference type="NCBI Taxonomy" id="1392005"/>
    <lineage>
        <taxon>Bacteria</taxon>
        <taxon>Pseudomonadati</taxon>
        <taxon>Pseudomonadota</taxon>
        <taxon>Betaproteobacteria</taxon>
        <taxon>Burkholderiales</taxon>
        <taxon>Comamonadaceae</taxon>
        <taxon>Comamonas</taxon>
    </lineage>
</organism>
<accession>A0A076PMQ6</accession>
<protein>
    <recommendedName>
        <fullName evidence="4">Lipoprotein</fullName>
    </recommendedName>
</protein>
<dbReference type="RefSeq" id="WP_019043953.1">
    <property type="nucleotide sequence ID" value="NZ_CP006704.1"/>
</dbReference>
<evidence type="ECO:0000313" key="3">
    <source>
        <dbReference type="Proteomes" id="UP000028782"/>
    </source>
</evidence>
<evidence type="ECO:0000313" key="2">
    <source>
        <dbReference type="EMBL" id="AIJ45946.1"/>
    </source>
</evidence>
<dbReference type="Proteomes" id="UP000028782">
    <property type="component" value="Chromosome"/>
</dbReference>
<dbReference type="HOGENOM" id="CLU_2733083_0_0_4"/>
<dbReference type="KEGG" id="ctes:O987_09065"/>
<gene>
    <name evidence="2" type="ORF">O987_09065</name>
</gene>
<name>A0A076PMQ6_COMTE</name>
<dbReference type="AlphaFoldDB" id="A0A076PMQ6"/>
<sequence length="71" mass="7494">MKALLLIAAVASMLAGCSMMPGRDSGSMPAQGASQPMGSMSMGADSDRWMYGRNMQPWTGGDGPFFVRSNM</sequence>
<dbReference type="EMBL" id="CP006704">
    <property type="protein sequence ID" value="AIJ45946.1"/>
    <property type="molecule type" value="Genomic_DNA"/>
</dbReference>
<evidence type="ECO:0008006" key="4">
    <source>
        <dbReference type="Google" id="ProtNLM"/>
    </source>
</evidence>
<evidence type="ECO:0000256" key="1">
    <source>
        <dbReference type="SAM" id="SignalP"/>
    </source>
</evidence>
<proteinExistence type="predicted"/>
<dbReference type="PROSITE" id="PS51257">
    <property type="entry name" value="PROKAR_LIPOPROTEIN"/>
    <property type="match status" value="1"/>
</dbReference>
<feature type="chain" id="PRO_5001715855" description="Lipoprotein" evidence="1">
    <location>
        <begin position="21"/>
        <end position="71"/>
    </location>
</feature>
<reference evidence="2 3" key="1">
    <citation type="journal article" date="2014" name="Genome Announc.">
        <title>Complete Genome Sequence of Polychlorinated Biphenyl Degrader Comamonas testosteroni TK102 (NBRC 109938).</title>
        <authorList>
            <person name="Fukuda K."/>
            <person name="Hosoyama A."/>
            <person name="Tsuchikane K."/>
            <person name="Ohji S."/>
            <person name="Yamazoe A."/>
            <person name="Fujita N."/>
            <person name="Shintani M."/>
            <person name="Kimbara K."/>
        </authorList>
    </citation>
    <scope>NUCLEOTIDE SEQUENCE [LARGE SCALE GENOMIC DNA]</scope>
    <source>
        <strain evidence="2">TK102</strain>
    </source>
</reference>
<keyword evidence="1" id="KW-0732">Signal</keyword>